<sequence length="130" mass="14533">MCKGNDVTSEKKQALYASNIKHWNNKIYTLDIAKGVRPRCFVNMDETEINAENDALVAKIRGLKRSLPAGKEKSPGQITYAMSVSNCPHQLPQMYVASGLKKVSQRFFTPNERIILLLDGHPSRKDSKAA</sequence>
<proteinExistence type="predicted"/>
<evidence type="ECO:0000313" key="1">
    <source>
        <dbReference type="EMBL" id="KAA6394503.1"/>
    </source>
</evidence>
<dbReference type="AlphaFoldDB" id="A0A5J4WIH6"/>
<reference evidence="1 2" key="1">
    <citation type="submission" date="2019-03" db="EMBL/GenBank/DDBJ databases">
        <title>Single cell metagenomics reveals metabolic interactions within the superorganism composed of flagellate Streblomastix strix and complex community of Bacteroidetes bacteria on its surface.</title>
        <authorList>
            <person name="Treitli S.C."/>
            <person name="Kolisko M."/>
            <person name="Husnik F."/>
            <person name="Keeling P."/>
            <person name="Hampl V."/>
        </authorList>
    </citation>
    <scope>NUCLEOTIDE SEQUENCE [LARGE SCALE GENOMIC DNA]</scope>
    <source>
        <strain evidence="1">ST1C</strain>
    </source>
</reference>
<evidence type="ECO:0008006" key="3">
    <source>
        <dbReference type="Google" id="ProtNLM"/>
    </source>
</evidence>
<name>A0A5J4WIH6_9EUKA</name>
<gene>
    <name evidence="1" type="ORF">EZS28_009971</name>
</gene>
<comment type="caution">
    <text evidence="1">The sequence shown here is derived from an EMBL/GenBank/DDBJ whole genome shotgun (WGS) entry which is preliminary data.</text>
</comment>
<accession>A0A5J4WIH6</accession>
<dbReference type="Proteomes" id="UP000324800">
    <property type="component" value="Unassembled WGS sequence"/>
</dbReference>
<dbReference type="EMBL" id="SNRW01001927">
    <property type="protein sequence ID" value="KAA6394503.1"/>
    <property type="molecule type" value="Genomic_DNA"/>
</dbReference>
<protein>
    <recommendedName>
        <fullName evidence="3">DDE-1 domain-containing protein</fullName>
    </recommendedName>
</protein>
<organism evidence="1 2">
    <name type="scientific">Streblomastix strix</name>
    <dbReference type="NCBI Taxonomy" id="222440"/>
    <lineage>
        <taxon>Eukaryota</taxon>
        <taxon>Metamonada</taxon>
        <taxon>Preaxostyla</taxon>
        <taxon>Oxymonadida</taxon>
        <taxon>Streblomastigidae</taxon>
        <taxon>Streblomastix</taxon>
    </lineage>
</organism>
<evidence type="ECO:0000313" key="2">
    <source>
        <dbReference type="Proteomes" id="UP000324800"/>
    </source>
</evidence>